<evidence type="ECO:0000313" key="2">
    <source>
        <dbReference type="EMBL" id="MET9843288.1"/>
    </source>
</evidence>
<protein>
    <submittedName>
        <fullName evidence="2">Right-handed parallel beta-helix repeat-containing protein</fullName>
    </submittedName>
</protein>
<proteinExistence type="predicted"/>
<comment type="caution">
    <text evidence="2">The sequence shown here is derived from an EMBL/GenBank/DDBJ whole genome shotgun (WGS) entry which is preliminary data.</text>
</comment>
<accession>A0ABV2UP06</accession>
<dbReference type="SUPFAM" id="SSF51126">
    <property type="entry name" value="Pectin lyase-like"/>
    <property type="match status" value="1"/>
</dbReference>
<dbReference type="EMBL" id="JBEXPZ010000002">
    <property type="protein sequence ID" value="MET9843288.1"/>
    <property type="molecule type" value="Genomic_DNA"/>
</dbReference>
<evidence type="ECO:0000313" key="3">
    <source>
        <dbReference type="Proteomes" id="UP001550210"/>
    </source>
</evidence>
<feature type="domain" description="Right handed beta helix" evidence="1">
    <location>
        <begin position="70"/>
        <end position="217"/>
    </location>
</feature>
<dbReference type="SMART" id="SM00710">
    <property type="entry name" value="PbH1"/>
    <property type="match status" value="4"/>
</dbReference>
<keyword evidence="3" id="KW-1185">Reference proteome</keyword>
<dbReference type="Gene3D" id="2.160.20.10">
    <property type="entry name" value="Single-stranded right-handed beta-helix, Pectin lyase-like"/>
    <property type="match status" value="1"/>
</dbReference>
<gene>
    <name evidence="2" type="ORF">ABZZ21_01640</name>
</gene>
<dbReference type="InterPro" id="IPR012334">
    <property type="entry name" value="Pectin_lyas_fold"/>
</dbReference>
<name>A0ABV2UP06_9ACTN</name>
<organism evidence="2 3">
    <name type="scientific">Streptomyces ossamyceticus</name>
    <dbReference type="NCBI Taxonomy" id="249581"/>
    <lineage>
        <taxon>Bacteria</taxon>
        <taxon>Bacillati</taxon>
        <taxon>Actinomycetota</taxon>
        <taxon>Actinomycetes</taxon>
        <taxon>Kitasatosporales</taxon>
        <taxon>Streptomycetaceae</taxon>
        <taxon>Streptomyces</taxon>
    </lineage>
</organism>
<sequence length="257" mass="27357">MRKHTERTAHTERTLRLPRTLAATVMGGALVLTGLAEPSWSATADAAATYPGQGPCPPGDYQLCINGGPGGFTIRGRTFAGHDNAILLRNVSGVTITGNTFKNLSGRTGYAGVHVKNSSGIVIRKNKFTKLRNAGHMHGVYLVNTTGSTIAGNTFSSITGDPVRIRDGSRDNSVTGNTFTRSGTYAIFSEWRDHKKGETCGAANTIKNNKYGPGYYGTPLPLIRWGGRGSGKTGPDKLTWKTCKTPTITNKGGNTRL</sequence>
<dbReference type="Pfam" id="PF13229">
    <property type="entry name" value="Beta_helix"/>
    <property type="match status" value="1"/>
</dbReference>
<dbReference type="InterPro" id="IPR006626">
    <property type="entry name" value="PbH1"/>
</dbReference>
<dbReference type="RefSeq" id="WP_355390956.1">
    <property type="nucleotide sequence ID" value="NZ_JBEXPZ010000002.1"/>
</dbReference>
<dbReference type="Proteomes" id="UP001550210">
    <property type="component" value="Unassembled WGS sequence"/>
</dbReference>
<reference evidence="2 3" key="1">
    <citation type="submission" date="2024-06" db="EMBL/GenBank/DDBJ databases">
        <title>The Natural Products Discovery Center: Release of the First 8490 Sequenced Strains for Exploring Actinobacteria Biosynthetic Diversity.</title>
        <authorList>
            <person name="Kalkreuter E."/>
            <person name="Kautsar S.A."/>
            <person name="Yang D."/>
            <person name="Bader C.D."/>
            <person name="Teijaro C.N."/>
            <person name="Fluegel L."/>
            <person name="Davis C.M."/>
            <person name="Simpson J.R."/>
            <person name="Lauterbach L."/>
            <person name="Steele A.D."/>
            <person name="Gui C."/>
            <person name="Meng S."/>
            <person name="Li G."/>
            <person name="Viehrig K."/>
            <person name="Ye F."/>
            <person name="Su P."/>
            <person name="Kiefer A.F."/>
            <person name="Nichols A."/>
            <person name="Cepeda A.J."/>
            <person name="Yan W."/>
            <person name="Fan B."/>
            <person name="Jiang Y."/>
            <person name="Adhikari A."/>
            <person name="Zheng C.-J."/>
            <person name="Schuster L."/>
            <person name="Cowan T.M."/>
            <person name="Smanski M.J."/>
            <person name="Chevrette M.G."/>
            <person name="De Carvalho L.P.S."/>
            <person name="Shen B."/>
        </authorList>
    </citation>
    <scope>NUCLEOTIDE SEQUENCE [LARGE SCALE GENOMIC DNA]</scope>
    <source>
        <strain evidence="2 3">NPDC006434</strain>
    </source>
</reference>
<dbReference type="InterPro" id="IPR011050">
    <property type="entry name" value="Pectin_lyase_fold/virulence"/>
</dbReference>
<evidence type="ECO:0000259" key="1">
    <source>
        <dbReference type="Pfam" id="PF13229"/>
    </source>
</evidence>
<dbReference type="InterPro" id="IPR039448">
    <property type="entry name" value="Beta_helix"/>
</dbReference>